<dbReference type="PANTHER" id="PTHR34698">
    <property type="entry name" value="5-OXOPROLINASE SUBUNIT B"/>
    <property type="match status" value="1"/>
</dbReference>
<proteinExistence type="predicted"/>
<keyword evidence="1" id="KW-0547">Nucleotide-binding</keyword>
<dbReference type="PANTHER" id="PTHR34698:SF2">
    <property type="entry name" value="5-OXOPROLINASE SUBUNIT B"/>
    <property type="match status" value="1"/>
</dbReference>
<dbReference type="InterPro" id="IPR010016">
    <property type="entry name" value="PxpB"/>
</dbReference>
<protein>
    <submittedName>
        <fullName evidence="5">Allophanate hydrolase subunit 1</fullName>
    </submittedName>
</protein>
<accession>A0ABV7GKN5</accession>
<dbReference type="SUPFAM" id="SSF160467">
    <property type="entry name" value="PH0987 N-terminal domain-like"/>
    <property type="match status" value="1"/>
</dbReference>
<evidence type="ECO:0000259" key="4">
    <source>
        <dbReference type="SMART" id="SM00796"/>
    </source>
</evidence>
<dbReference type="Pfam" id="PF02682">
    <property type="entry name" value="CT_C_D"/>
    <property type="match status" value="1"/>
</dbReference>
<dbReference type="SUPFAM" id="SSF50891">
    <property type="entry name" value="Cyclophilin-like"/>
    <property type="match status" value="1"/>
</dbReference>
<dbReference type="Gene3D" id="2.40.100.10">
    <property type="entry name" value="Cyclophilin-like"/>
    <property type="match status" value="1"/>
</dbReference>
<keyword evidence="2 5" id="KW-0378">Hydrolase</keyword>
<evidence type="ECO:0000256" key="3">
    <source>
        <dbReference type="ARBA" id="ARBA00022840"/>
    </source>
</evidence>
<evidence type="ECO:0000313" key="5">
    <source>
        <dbReference type="EMBL" id="MFC3142142.1"/>
    </source>
</evidence>
<organism evidence="5 6">
    <name type="scientific">Psychromarinibacter halotolerans</name>
    <dbReference type="NCBI Taxonomy" id="1775175"/>
    <lineage>
        <taxon>Bacteria</taxon>
        <taxon>Pseudomonadati</taxon>
        <taxon>Pseudomonadota</taxon>
        <taxon>Alphaproteobacteria</taxon>
        <taxon>Rhodobacterales</taxon>
        <taxon>Paracoccaceae</taxon>
        <taxon>Psychromarinibacter</taxon>
    </lineage>
</organism>
<comment type="caution">
    <text evidence="5">The sequence shown here is derived from an EMBL/GenBank/DDBJ whole genome shotgun (WGS) entry which is preliminary data.</text>
</comment>
<evidence type="ECO:0000256" key="2">
    <source>
        <dbReference type="ARBA" id="ARBA00022801"/>
    </source>
</evidence>
<sequence length="242" mass="25872">MTTSPLIRDIGLSGMLVTFADRLSEPANRAALAFRAAVDQAGWDGVHETATSLASAFIRFDPLELDHDALKDRLQEMLSGRDWLAEPLPEGRTLWTIPVALGGDSGPQFDEAADAAGLSPDAATEDIAAARTRVLTIGFAPGQAYLGELPEHWNIPRLRDLSPNVPQGALVAAIRQLIVFARTTPTGWRHIGQTAFQSFRPGTDTPFPLTPGDEIRFEPTTPDAIARLADGDGIGATSEPIA</sequence>
<dbReference type="EMBL" id="JBHRTB010000010">
    <property type="protein sequence ID" value="MFC3142142.1"/>
    <property type="molecule type" value="Genomic_DNA"/>
</dbReference>
<dbReference type="GO" id="GO:0016787">
    <property type="term" value="F:hydrolase activity"/>
    <property type="evidence" value="ECO:0007669"/>
    <property type="project" value="UniProtKB-KW"/>
</dbReference>
<feature type="domain" description="Carboxyltransferase" evidence="4">
    <location>
        <begin position="5"/>
        <end position="209"/>
    </location>
</feature>
<dbReference type="Proteomes" id="UP001595632">
    <property type="component" value="Unassembled WGS sequence"/>
</dbReference>
<evidence type="ECO:0000313" key="6">
    <source>
        <dbReference type="Proteomes" id="UP001595632"/>
    </source>
</evidence>
<keyword evidence="6" id="KW-1185">Reference proteome</keyword>
<gene>
    <name evidence="5" type="ORF">ACFOGP_05445</name>
</gene>
<evidence type="ECO:0000256" key="1">
    <source>
        <dbReference type="ARBA" id="ARBA00022741"/>
    </source>
</evidence>
<reference evidence="6" key="1">
    <citation type="journal article" date="2019" name="Int. J. Syst. Evol. Microbiol.">
        <title>The Global Catalogue of Microorganisms (GCM) 10K type strain sequencing project: providing services to taxonomists for standard genome sequencing and annotation.</title>
        <authorList>
            <consortium name="The Broad Institute Genomics Platform"/>
            <consortium name="The Broad Institute Genome Sequencing Center for Infectious Disease"/>
            <person name="Wu L."/>
            <person name="Ma J."/>
        </authorList>
    </citation>
    <scope>NUCLEOTIDE SEQUENCE [LARGE SCALE GENOMIC DNA]</scope>
    <source>
        <strain evidence="6">KCTC 52366</strain>
    </source>
</reference>
<dbReference type="SMART" id="SM00796">
    <property type="entry name" value="AHS1"/>
    <property type="match status" value="1"/>
</dbReference>
<name>A0ABV7GKN5_9RHOB</name>
<dbReference type="InterPro" id="IPR029000">
    <property type="entry name" value="Cyclophilin-like_dom_sf"/>
</dbReference>
<dbReference type="InterPro" id="IPR003833">
    <property type="entry name" value="CT_C_D"/>
</dbReference>
<dbReference type="RefSeq" id="WP_275631622.1">
    <property type="nucleotide sequence ID" value="NZ_JARGYD010000002.1"/>
</dbReference>
<keyword evidence="3" id="KW-0067">ATP-binding</keyword>
<dbReference type="Gene3D" id="3.30.1360.40">
    <property type="match status" value="1"/>
</dbReference>